<reference evidence="2 3" key="1">
    <citation type="submission" date="2015-04" db="EMBL/GenBank/DDBJ databases">
        <authorList>
            <person name="Syromyatnikov M.Y."/>
            <person name="Popov V.N."/>
        </authorList>
    </citation>
    <scope>NUCLEOTIDE SEQUENCE [LARGE SCALE GENOMIC DNA]</scope>
</reference>
<proteinExistence type="predicted"/>
<dbReference type="Proteomes" id="UP000183832">
    <property type="component" value="Unassembled WGS sequence"/>
</dbReference>
<organism evidence="2 3">
    <name type="scientific">Clunio marinus</name>
    <dbReference type="NCBI Taxonomy" id="568069"/>
    <lineage>
        <taxon>Eukaryota</taxon>
        <taxon>Metazoa</taxon>
        <taxon>Ecdysozoa</taxon>
        <taxon>Arthropoda</taxon>
        <taxon>Hexapoda</taxon>
        <taxon>Insecta</taxon>
        <taxon>Pterygota</taxon>
        <taxon>Neoptera</taxon>
        <taxon>Endopterygota</taxon>
        <taxon>Diptera</taxon>
        <taxon>Nematocera</taxon>
        <taxon>Chironomoidea</taxon>
        <taxon>Chironomidae</taxon>
        <taxon>Clunio</taxon>
    </lineage>
</organism>
<name>A0A1J1IDJ0_9DIPT</name>
<evidence type="ECO:0000313" key="2">
    <source>
        <dbReference type="EMBL" id="CRK98283.1"/>
    </source>
</evidence>
<dbReference type="AlphaFoldDB" id="A0A1J1IDJ0"/>
<sequence length="86" mass="9962">MLLLGLRALTFVDLSFFFLSSVRLSRQTKVVEEKIKRKIRLKDNSNAVCKNESMKRFLREDNFALSVNKNITNETKSKGKKVVIAR</sequence>
<keyword evidence="1" id="KW-0732">Signal</keyword>
<dbReference type="EMBL" id="CVRI01000047">
    <property type="protein sequence ID" value="CRK98283.1"/>
    <property type="molecule type" value="Genomic_DNA"/>
</dbReference>
<feature type="chain" id="PRO_5013221437" evidence="1">
    <location>
        <begin position="25"/>
        <end position="86"/>
    </location>
</feature>
<keyword evidence="3" id="KW-1185">Reference proteome</keyword>
<gene>
    <name evidence="2" type="ORF">CLUMA_CG011645</name>
</gene>
<evidence type="ECO:0000256" key="1">
    <source>
        <dbReference type="SAM" id="SignalP"/>
    </source>
</evidence>
<feature type="signal peptide" evidence="1">
    <location>
        <begin position="1"/>
        <end position="24"/>
    </location>
</feature>
<evidence type="ECO:0000313" key="3">
    <source>
        <dbReference type="Proteomes" id="UP000183832"/>
    </source>
</evidence>
<protein>
    <submittedName>
        <fullName evidence="2">CLUMA_CG011645, isoform A</fullName>
    </submittedName>
</protein>
<accession>A0A1J1IDJ0</accession>